<proteinExistence type="predicted"/>
<evidence type="ECO:0000313" key="2">
    <source>
        <dbReference type="EMBL" id="KKN49522.1"/>
    </source>
</evidence>
<organism evidence="2">
    <name type="scientific">marine sediment metagenome</name>
    <dbReference type="NCBI Taxonomy" id="412755"/>
    <lineage>
        <taxon>unclassified sequences</taxon>
        <taxon>metagenomes</taxon>
        <taxon>ecological metagenomes</taxon>
    </lineage>
</organism>
<dbReference type="GO" id="GO:0016627">
    <property type="term" value="F:oxidoreductase activity, acting on the CH-CH group of donors"/>
    <property type="evidence" value="ECO:0007669"/>
    <property type="project" value="InterPro"/>
</dbReference>
<dbReference type="InterPro" id="IPR037069">
    <property type="entry name" value="AcylCoA_DH/ox_N_sf"/>
</dbReference>
<sequence>MDFSLNEKQKMLKKITREFAEEYIVPVAQESDKKQELDKIVFQKMKEMNYFGICIPEE</sequence>
<feature type="domain" description="Acyl-CoA dehydrogenase/oxidase N-terminal" evidence="1">
    <location>
        <begin position="6"/>
        <end position="58"/>
    </location>
</feature>
<dbReference type="Gene3D" id="1.10.540.10">
    <property type="entry name" value="Acyl-CoA dehydrogenase/oxidase, N-terminal domain"/>
    <property type="match status" value="1"/>
</dbReference>
<feature type="non-terminal residue" evidence="2">
    <location>
        <position position="58"/>
    </location>
</feature>
<dbReference type="InterPro" id="IPR009100">
    <property type="entry name" value="AcylCoA_DH/oxidase_NM_dom_sf"/>
</dbReference>
<dbReference type="SUPFAM" id="SSF56645">
    <property type="entry name" value="Acyl-CoA dehydrogenase NM domain-like"/>
    <property type="match status" value="1"/>
</dbReference>
<dbReference type="EMBL" id="LAZR01001164">
    <property type="protein sequence ID" value="KKN49522.1"/>
    <property type="molecule type" value="Genomic_DNA"/>
</dbReference>
<comment type="caution">
    <text evidence="2">The sequence shown here is derived from an EMBL/GenBank/DDBJ whole genome shotgun (WGS) entry which is preliminary data.</text>
</comment>
<evidence type="ECO:0000259" key="1">
    <source>
        <dbReference type="Pfam" id="PF02771"/>
    </source>
</evidence>
<name>A0A0F9RID5_9ZZZZ</name>
<protein>
    <recommendedName>
        <fullName evidence="1">Acyl-CoA dehydrogenase/oxidase N-terminal domain-containing protein</fullName>
    </recommendedName>
</protein>
<dbReference type="AlphaFoldDB" id="A0A0F9RID5"/>
<gene>
    <name evidence="2" type="ORF">LCGC14_0641820</name>
</gene>
<dbReference type="GO" id="GO:0050660">
    <property type="term" value="F:flavin adenine dinucleotide binding"/>
    <property type="evidence" value="ECO:0007669"/>
    <property type="project" value="InterPro"/>
</dbReference>
<accession>A0A0F9RID5</accession>
<dbReference type="InterPro" id="IPR013786">
    <property type="entry name" value="AcylCoA_DH/ox_N"/>
</dbReference>
<dbReference type="Pfam" id="PF02771">
    <property type="entry name" value="Acyl-CoA_dh_N"/>
    <property type="match status" value="1"/>
</dbReference>
<reference evidence="2" key="1">
    <citation type="journal article" date="2015" name="Nature">
        <title>Complex archaea that bridge the gap between prokaryotes and eukaryotes.</title>
        <authorList>
            <person name="Spang A."/>
            <person name="Saw J.H."/>
            <person name="Jorgensen S.L."/>
            <person name="Zaremba-Niedzwiedzka K."/>
            <person name="Martijn J."/>
            <person name="Lind A.E."/>
            <person name="van Eijk R."/>
            <person name="Schleper C."/>
            <person name="Guy L."/>
            <person name="Ettema T.J."/>
        </authorList>
    </citation>
    <scope>NUCLEOTIDE SEQUENCE</scope>
</reference>